<dbReference type="EMBL" id="MKQR01000007">
    <property type="protein sequence ID" value="OLR94750.1"/>
    <property type="molecule type" value="Genomic_DNA"/>
</dbReference>
<dbReference type="InterPro" id="IPR006016">
    <property type="entry name" value="UspA"/>
</dbReference>
<dbReference type="AlphaFoldDB" id="A0A1Q9LRV8"/>
<dbReference type="PANTHER" id="PTHR46268">
    <property type="entry name" value="STRESS RESPONSE PROTEIN NHAX"/>
    <property type="match status" value="1"/>
</dbReference>
<dbReference type="InterPro" id="IPR014729">
    <property type="entry name" value="Rossmann-like_a/b/a_fold"/>
</dbReference>
<evidence type="ECO:0000256" key="1">
    <source>
        <dbReference type="ARBA" id="ARBA00008791"/>
    </source>
</evidence>
<dbReference type="PANTHER" id="PTHR46268:SF6">
    <property type="entry name" value="UNIVERSAL STRESS PROTEIN UP12"/>
    <property type="match status" value="1"/>
</dbReference>
<organism evidence="3 4">
    <name type="scientific">Actinokineospora bangkokensis</name>
    <dbReference type="NCBI Taxonomy" id="1193682"/>
    <lineage>
        <taxon>Bacteria</taxon>
        <taxon>Bacillati</taxon>
        <taxon>Actinomycetota</taxon>
        <taxon>Actinomycetes</taxon>
        <taxon>Pseudonocardiales</taxon>
        <taxon>Pseudonocardiaceae</taxon>
        <taxon>Actinokineospora</taxon>
    </lineage>
</organism>
<name>A0A1Q9LRV8_9PSEU</name>
<dbReference type="Pfam" id="PF00582">
    <property type="entry name" value="Usp"/>
    <property type="match status" value="2"/>
</dbReference>
<evidence type="ECO:0000313" key="4">
    <source>
        <dbReference type="Proteomes" id="UP000186040"/>
    </source>
</evidence>
<dbReference type="STRING" id="1193682.BJP25_11985"/>
<dbReference type="InterPro" id="IPR006015">
    <property type="entry name" value="Universal_stress_UspA"/>
</dbReference>
<sequence length="294" mass="29539">MGTALRRSPVLAATDGSRSASAAVAWAAGQAARTCTELVVITAYSWPVAGFDELSDAGHELRARLRAGADEVLTRAAATARAVEPDLAVRCEVTSGDPVSCLSSAAERASVVVLGSRGLGGVAGLLLGSTATAVVAGARCPVVVVHDAAPSIGTVVAGLDGGPADQRVLAFAFAHAEATGGGVTAVRAWHETLADAARTADLGALDTGPVARRARSATEDAVAPWRDRHPGVPIDLVIRRSRAAALLLDHAAAAALVVVGSRGRGTAAGLLLGSVSQAVVRHARCPVAVLRGTR</sequence>
<feature type="domain" description="UspA" evidence="2">
    <location>
        <begin position="154"/>
        <end position="291"/>
    </location>
</feature>
<evidence type="ECO:0000313" key="3">
    <source>
        <dbReference type="EMBL" id="OLR94750.1"/>
    </source>
</evidence>
<proteinExistence type="inferred from homology"/>
<keyword evidence="4" id="KW-1185">Reference proteome</keyword>
<dbReference type="Gene3D" id="3.40.50.620">
    <property type="entry name" value="HUPs"/>
    <property type="match status" value="2"/>
</dbReference>
<protein>
    <recommendedName>
        <fullName evidence="2">UspA domain-containing protein</fullName>
    </recommendedName>
</protein>
<evidence type="ECO:0000259" key="2">
    <source>
        <dbReference type="Pfam" id="PF00582"/>
    </source>
</evidence>
<feature type="domain" description="UspA" evidence="2">
    <location>
        <begin position="9"/>
        <end position="146"/>
    </location>
</feature>
<comment type="similarity">
    <text evidence="1">Belongs to the universal stress protein A family.</text>
</comment>
<comment type="caution">
    <text evidence="3">The sequence shown here is derived from an EMBL/GenBank/DDBJ whole genome shotgun (WGS) entry which is preliminary data.</text>
</comment>
<gene>
    <name evidence="3" type="ORF">BJP25_11985</name>
</gene>
<dbReference type="SUPFAM" id="SSF52402">
    <property type="entry name" value="Adenine nucleotide alpha hydrolases-like"/>
    <property type="match status" value="2"/>
</dbReference>
<dbReference type="PRINTS" id="PR01438">
    <property type="entry name" value="UNVRSLSTRESS"/>
</dbReference>
<dbReference type="Proteomes" id="UP000186040">
    <property type="component" value="Unassembled WGS sequence"/>
</dbReference>
<accession>A0A1Q9LRV8</accession>
<reference evidence="3 4" key="1">
    <citation type="submission" date="2016-10" db="EMBL/GenBank/DDBJ databases">
        <title>The Draft Genome Sequence of Actinokineospora bangkokensis 44EHWT reveals the biosynthetic pathway of antifungal compounds Thailandins with unusual extender unit butylmalonyl-CoA.</title>
        <authorList>
            <person name="Greule A."/>
            <person name="Intra B."/>
            <person name="Flemming S."/>
            <person name="Rommel M.G."/>
            <person name="Panbangred W."/>
            <person name="Bechthold A."/>
        </authorList>
    </citation>
    <scope>NUCLEOTIDE SEQUENCE [LARGE SCALE GENOMIC DNA]</scope>
    <source>
        <strain evidence="3 4">44EHW</strain>
    </source>
</reference>